<proteinExistence type="predicted"/>
<reference evidence="2" key="1">
    <citation type="submission" date="2016-11" db="EMBL/GenBank/DDBJ databases">
        <authorList>
            <person name="Varghese N."/>
            <person name="Submissions S."/>
        </authorList>
    </citation>
    <scope>NUCLEOTIDE SEQUENCE [LARGE SCALE GENOMIC DNA]</scope>
    <source>
        <strain evidence="2">DSM 15807</strain>
    </source>
</reference>
<dbReference type="RefSeq" id="WP_073073516.1">
    <property type="nucleotide sequence ID" value="NZ_FQXN01000005.1"/>
</dbReference>
<evidence type="ECO:0000313" key="2">
    <source>
        <dbReference type="Proteomes" id="UP000242592"/>
    </source>
</evidence>
<protein>
    <submittedName>
        <fullName evidence="1">Uncharacterized protein</fullName>
    </submittedName>
</protein>
<dbReference type="OrthoDB" id="46265at2"/>
<dbReference type="STRING" id="1123380.SAMN02745199_1401"/>
<accession>A0A1M5TMK8</accession>
<dbReference type="AlphaFoldDB" id="A0A1M5TMK8"/>
<sequence>MKKFVVILLLFSVYIFAISYHAYRFVIEYTKDAQYTRYEEVFYKDGDKIVFVKSPKKVVWVKLGEKYYIGTTNELKLCPPIKDLEDIFYDYANFHKISLDVDGEITISEKAFTMKAIKINGMLEKIIRKFENVITEMIYIYVPSRYTFEDILSSFKLIDKSEIPEKIYDVFNLLLWFNVEYEDDKLKVYAVDKNGENVIFEISDKSGDFQVENYYITILEASDDTRKEIEDEISSNN</sequence>
<dbReference type="Proteomes" id="UP000242592">
    <property type="component" value="Unassembled WGS sequence"/>
</dbReference>
<organism evidence="1 2">
    <name type="scientific">Thermosipho atlanticus DSM 15807</name>
    <dbReference type="NCBI Taxonomy" id="1123380"/>
    <lineage>
        <taxon>Bacteria</taxon>
        <taxon>Thermotogati</taxon>
        <taxon>Thermotogota</taxon>
        <taxon>Thermotogae</taxon>
        <taxon>Thermotogales</taxon>
        <taxon>Fervidobacteriaceae</taxon>
        <taxon>Thermosipho</taxon>
    </lineage>
</organism>
<name>A0A1M5TMK8_9BACT</name>
<dbReference type="EMBL" id="FQXN01000005">
    <property type="protein sequence ID" value="SHH51901.1"/>
    <property type="molecule type" value="Genomic_DNA"/>
</dbReference>
<gene>
    <name evidence="1" type="ORF">SAMN02745199_1401</name>
</gene>
<evidence type="ECO:0000313" key="1">
    <source>
        <dbReference type="EMBL" id="SHH51901.1"/>
    </source>
</evidence>
<keyword evidence="2" id="KW-1185">Reference proteome</keyword>